<protein>
    <submittedName>
        <fullName evidence="3">Uncharacterized protein</fullName>
    </submittedName>
</protein>
<feature type="region of interest" description="Disordered" evidence="2">
    <location>
        <begin position="1"/>
        <end position="32"/>
    </location>
</feature>
<evidence type="ECO:0000313" key="3">
    <source>
        <dbReference type="EMBL" id="CAE7524831.1"/>
    </source>
</evidence>
<gene>
    <name evidence="3" type="ORF">SNAT2548_LOCUS29375</name>
</gene>
<proteinExistence type="predicted"/>
<feature type="coiled-coil region" evidence="1">
    <location>
        <begin position="208"/>
        <end position="263"/>
    </location>
</feature>
<sequence>MEEEAQQRWNRALQLSPKATSDNLSRRSRDDGVRRDMELLEEKLMRQVLRLQEQSERFMDIMMHPLEAKVAAMEGRQPVTDCSIAELRGNLRGLQESLEMQVRRAEQTETRLSKWRRSIEEDLQQKHEEMKRKFTEAVSNSDVVSRNELLELAKLLKQELRKVVDETLKDEKLATQQDLATLSSGLRRELASVEKIAAGAAAQKALGQQELANAAEAVRAEMKTLTERAVMEEAVAMEKFVAIDALEKASRESQNMVAELAARVVQCEQSEEELRLALQSQRDLPEAPDSQQTLDELTSRVAKCEALQEEFHEQVSSPHRFQASEALEESHLSRRISRLEQEQLQKGRQIASSMEELEAKLREGLAKTENLMQAAQLAVEAGRSGSRSPSETDEVVEASHRPFEAAITERLTQVESAVQALPGRLTKCEQLGEELEHQLEGLRRLPAGLQACNQQAEMLIERVAQCEGLSEASSKQAQVLEERVARCEQLSEASWKQAHDLTERVAQCEQLSEASSKPQILSERVAQCEQLSEASSKQAQVLSERVSQCEQLSQAVDTLVARLEKCEKHGTEGEMMARAAAAGIPDHPNLPGQAFAEDSSRALDGVTSRLDSLEMQQRASEDGLATAKRLNEEMESSILRRLEVLEAAEPEATKKVLAEVSSRALDGVTSRLDSLEMQLRASSHEAPLVDLASAKSLNEEMESSILRRLEALEALEAGPVKKVDAAEPAHSDESQALSDTQLMLLDLQRRVSLLEGAMPQPGVQAEEGEVVSVEPTPRTATLTQAAALIEQMELDLKHAREAAGLDLAGLPTNDSKGGTPRGLPPLAAMKVLSSPRLLQLSMTPRMTSCNAHQDAAALCGASSAAMSAYTRDGKVDVSGHELRAEIAAVWDAVAEPAEIVWRRSPPGSCPPGFEHCLRRHSEHGQLGGRRSPKLRGPPCFLEQRSQRVGLAPCEPRAAACPSGGSCG</sequence>
<accession>A0A812TJE8</accession>
<dbReference type="OrthoDB" id="440552at2759"/>
<dbReference type="Proteomes" id="UP000604046">
    <property type="component" value="Unassembled WGS sequence"/>
</dbReference>
<comment type="caution">
    <text evidence="3">The sequence shown here is derived from an EMBL/GenBank/DDBJ whole genome shotgun (WGS) entry which is preliminary data.</text>
</comment>
<evidence type="ECO:0000313" key="4">
    <source>
        <dbReference type="Proteomes" id="UP000604046"/>
    </source>
</evidence>
<keyword evidence="4" id="KW-1185">Reference proteome</keyword>
<evidence type="ECO:0000256" key="2">
    <source>
        <dbReference type="SAM" id="MobiDB-lite"/>
    </source>
</evidence>
<organism evidence="3 4">
    <name type="scientific">Symbiodinium natans</name>
    <dbReference type="NCBI Taxonomy" id="878477"/>
    <lineage>
        <taxon>Eukaryota</taxon>
        <taxon>Sar</taxon>
        <taxon>Alveolata</taxon>
        <taxon>Dinophyceae</taxon>
        <taxon>Suessiales</taxon>
        <taxon>Symbiodiniaceae</taxon>
        <taxon>Symbiodinium</taxon>
    </lineage>
</organism>
<dbReference type="AlphaFoldDB" id="A0A812TJE8"/>
<feature type="coiled-coil region" evidence="1">
    <location>
        <begin position="84"/>
        <end position="166"/>
    </location>
</feature>
<evidence type="ECO:0000256" key="1">
    <source>
        <dbReference type="SAM" id="Coils"/>
    </source>
</evidence>
<dbReference type="EMBL" id="CAJNDS010002557">
    <property type="protein sequence ID" value="CAE7524831.1"/>
    <property type="molecule type" value="Genomic_DNA"/>
</dbReference>
<name>A0A812TJE8_9DINO</name>
<reference evidence="3" key="1">
    <citation type="submission" date="2021-02" db="EMBL/GenBank/DDBJ databases">
        <authorList>
            <person name="Dougan E. K."/>
            <person name="Rhodes N."/>
            <person name="Thang M."/>
            <person name="Chan C."/>
        </authorList>
    </citation>
    <scope>NUCLEOTIDE SEQUENCE</scope>
</reference>
<keyword evidence="1" id="KW-0175">Coiled coil</keyword>